<keyword evidence="3 8" id="KW-0560">Oxidoreductase</keyword>
<dbReference type="PROSITE" id="PS00798">
    <property type="entry name" value="ALDOKETO_REDUCTASE_1"/>
    <property type="match status" value="1"/>
</dbReference>
<evidence type="ECO:0000256" key="5">
    <source>
        <dbReference type="PIRSR" id="PIRSR000097-2"/>
    </source>
</evidence>
<evidence type="ECO:0000313" key="9">
    <source>
        <dbReference type="Proteomes" id="UP000029052"/>
    </source>
</evidence>
<evidence type="ECO:0000256" key="3">
    <source>
        <dbReference type="ARBA" id="ARBA00023002"/>
    </source>
</evidence>
<dbReference type="RefSeq" id="WP_022859725.1">
    <property type="nucleotide sequence ID" value="NZ_JGZB01000002.1"/>
</dbReference>
<dbReference type="Gene3D" id="3.20.20.100">
    <property type="entry name" value="NADP-dependent oxidoreductase domain"/>
    <property type="match status" value="1"/>
</dbReference>
<evidence type="ECO:0000256" key="4">
    <source>
        <dbReference type="PIRSR" id="PIRSR000097-1"/>
    </source>
</evidence>
<proteinExistence type="inferred from homology"/>
<dbReference type="EC" id="1.1.1.188" evidence="8"/>
<dbReference type="SUPFAM" id="SSF51430">
    <property type="entry name" value="NAD(P)-linked oxidoreductase"/>
    <property type="match status" value="1"/>
</dbReference>
<feature type="domain" description="NADP-dependent oxidoreductase" evidence="7">
    <location>
        <begin position="23"/>
        <end position="256"/>
    </location>
</feature>
<dbReference type="eggNOG" id="COG0656">
    <property type="taxonomic scope" value="Bacteria"/>
</dbReference>
<dbReference type="Pfam" id="PF00248">
    <property type="entry name" value="Aldo_ket_red"/>
    <property type="match status" value="1"/>
</dbReference>
<name>A0A087BE96_9BIFI</name>
<evidence type="ECO:0000256" key="1">
    <source>
        <dbReference type="ARBA" id="ARBA00007905"/>
    </source>
</evidence>
<dbReference type="PANTHER" id="PTHR43827">
    <property type="entry name" value="2,5-DIKETO-D-GLUCONIC ACID REDUCTASE"/>
    <property type="match status" value="1"/>
</dbReference>
<dbReference type="PIRSF" id="PIRSF000097">
    <property type="entry name" value="AKR"/>
    <property type="match status" value="1"/>
</dbReference>
<dbReference type="InterPro" id="IPR036812">
    <property type="entry name" value="NAD(P)_OxRdtase_dom_sf"/>
</dbReference>
<accession>A0A087BE96</accession>
<dbReference type="STRING" id="1692.BMAGN_1121"/>
<dbReference type="InterPro" id="IPR020471">
    <property type="entry name" value="AKR"/>
</dbReference>
<feature type="site" description="Lowers pKa of active site Tyr" evidence="6">
    <location>
        <position position="73"/>
    </location>
</feature>
<evidence type="ECO:0000256" key="2">
    <source>
        <dbReference type="ARBA" id="ARBA00022857"/>
    </source>
</evidence>
<dbReference type="InterPro" id="IPR023210">
    <property type="entry name" value="NADP_OxRdtase_dom"/>
</dbReference>
<keyword evidence="9" id="KW-1185">Reference proteome</keyword>
<evidence type="ECO:0000256" key="6">
    <source>
        <dbReference type="PIRSR" id="PIRSR000097-3"/>
    </source>
</evidence>
<protein>
    <submittedName>
        <fullName evidence="8">2,5-didehydrogluconate reductase</fullName>
        <ecNumber evidence="8">1.1.1.188</ecNumber>
    </submittedName>
</protein>
<feature type="active site" description="Proton donor" evidence="4">
    <location>
        <position position="48"/>
    </location>
</feature>
<dbReference type="EMBL" id="JGZB01000002">
    <property type="protein sequence ID" value="KFI69346.1"/>
    <property type="molecule type" value="Genomic_DNA"/>
</dbReference>
<dbReference type="GO" id="GO:0047017">
    <property type="term" value="F:prostaglandin F synthase activity"/>
    <property type="evidence" value="ECO:0007669"/>
    <property type="project" value="UniProtKB-EC"/>
</dbReference>
<reference evidence="8 9" key="1">
    <citation type="submission" date="2014-03" db="EMBL/GenBank/DDBJ databases">
        <title>Genomics of Bifidobacteria.</title>
        <authorList>
            <person name="Ventura M."/>
            <person name="Milani C."/>
            <person name="Lugli G.A."/>
        </authorList>
    </citation>
    <scope>NUCLEOTIDE SEQUENCE [LARGE SCALE GENOMIC DNA]</scope>
    <source>
        <strain evidence="8 9">LMG 11591</strain>
    </source>
</reference>
<dbReference type="Proteomes" id="UP000029052">
    <property type="component" value="Unassembled WGS sequence"/>
</dbReference>
<dbReference type="FunFam" id="3.20.20.100:FF:000002">
    <property type="entry name" value="2,5-diketo-D-gluconic acid reductase A"/>
    <property type="match status" value="1"/>
</dbReference>
<dbReference type="PRINTS" id="PR00069">
    <property type="entry name" value="ALDKETRDTASE"/>
</dbReference>
<evidence type="ECO:0000313" key="8">
    <source>
        <dbReference type="EMBL" id="KFI69346.1"/>
    </source>
</evidence>
<organism evidence="8 9">
    <name type="scientific">Bifidobacterium magnum</name>
    <dbReference type="NCBI Taxonomy" id="1692"/>
    <lineage>
        <taxon>Bacteria</taxon>
        <taxon>Bacillati</taxon>
        <taxon>Actinomycetota</taxon>
        <taxon>Actinomycetes</taxon>
        <taxon>Bifidobacteriales</taxon>
        <taxon>Bifidobacteriaceae</taxon>
        <taxon>Bifidobacterium</taxon>
    </lineage>
</organism>
<feature type="binding site" evidence="5">
    <location>
        <position position="106"/>
    </location>
    <ligand>
        <name>substrate</name>
    </ligand>
</feature>
<dbReference type="PANTHER" id="PTHR43827:SF3">
    <property type="entry name" value="NADP-DEPENDENT OXIDOREDUCTASE DOMAIN-CONTAINING PROTEIN"/>
    <property type="match status" value="1"/>
</dbReference>
<comment type="caution">
    <text evidence="8">The sequence shown here is derived from an EMBL/GenBank/DDBJ whole genome shotgun (WGS) entry which is preliminary data.</text>
</comment>
<dbReference type="InterPro" id="IPR018170">
    <property type="entry name" value="Aldo/ket_reductase_CS"/>
</dbReference>
<dbReference type="AlphaFoldDB" id="A0A087BE96"/>
<evidence type="ECO:0000259" key="7">
    <source>
        <dbReference type="Pfam" id="PF00248"/>
    </source>
</evidence>
<dbReference type="PROSITE" id="PS00062">
    <property type="entry name" value="ALDOKETO_REDUCTASE_2"/>
    <property type="match status" value="1"/>
</dbReference>
<comment type="similarity">
    <text evidence="1">Belongs to the aldo/keto reductase family.</text>
</comment>
<sequence>MQYVTTSNGVKIPQLGYGVFLMTSKDVHEHLPQALELGYRHIDTANAYFNEVAVGEEIRNSGIPREEIFLTTKLFPASYGKDVCMHDIDASLKRLDTDYVDLLFLHHPYGEYLQAWPILEQALAEGKTRTIGLSNFPLDKIGQIANNATVFPQVMQVEMNPRHNRHELKAALAGHDVAFEGWYPLGHGDPELLHMPVFEELAAKYGKSTAQIIERWHMQEGNIIFPKTMSVEHMKANMDIFDFALTDEEMARIDAIPQKPYYTVPDEPPEFFMARYDYSTQVRPFTNTALKKD</sequence>
<gene>
    <name evidence="8" type="ORF">BMAGN_1121</name>
</gene>
<keyword evidence="2" id="KW-0521">NADP</keyword>